<name>A0A166CDR3_9EURY</name>
<proteinExistence type="predicted"/>
<dbReference type="InterPro" id="IPR009057">
    <property type="entry name" value="Homeodomain-like_sf"/>
</dbReference>
<dbReference type="PATRIC" id="fig|55758.3.peg.998"/>
<keyword evidence="2" id="KW-1185">Reference proteome</keyword>
<dbReference type="AlphaFoldDB" id="A0A166CDR3"/>
<evidence type="ECO:0000313" key="2">
    <source>
        <dbReference type="Proteomes" id="UP000077066"/>
    </source>
</evidence>
<dbReference type="SUPFAM" id="SSF46689">
    <property type="entry name" value="Homeodomain-like"/>
    <property type="match status" value="1"/>
</dbReference>
<comment type="caution">
    <text evidence="1">The sequence shown here is derived from an EMBL/GenBank/DDBJ whole genome shotgun (WGS) entry which is preliminary data.</text>
</comment>
<gene>
    <name evidence="1" type="ORF">MBFIL_08850</name>
</gene>
<accession>A0A166CDR3</accession>
<protein>
    <recommendedName>
        <fullName evidence="3">Transposase</fullName>
    </recommendedName>
</protein>
<sequence length="147" mass="16851">MSRRSFEFNEDDEKFLIGFVKNSKETLRAFVLLLLNKGMKNIDISKLLDISPNTVTNIKNRYLEEGLESALYDKPRPGQPKKYGVEKETEIIALACTDPPEGYKTWTTRLIAETLQEKEGFETLTRETVRVILKKAQQDHGLKKCGV</sequence>
<dbReference type="STRING" id="55758.MBFIL_08850"/>
<dbReference type="Proteomes" id="UP000077066">
    <property type="component" value="Unassembled WGS sequence"/>
</dbReference>
<reference evidence="1 2" key="1">
    <citation type="submission" date="2016-04" db="EMBL/GenBank/DDBJ databases">
        <title>Genome sequence of Methanobrevibacter filiformis DSM 11501.</title>
        <authorList>
            <person name="Poehlein A."/>
            <person name="Seedorf H."/>
            <person name="Daniel R."/>
        </authorList>
    </citation>
    <scope>NUCLEOTIDE SEQUENCE [LARGE SCALE GENOMIC DNA]</scope>
    <source>
        <strain evidence="1 2">DSM 11501</strain>
    </source>
</reference>
<organism evidence="1 2">
    <name type="scientific">Methanobrevibacter filiformis</name>
    <dbReference type="NCBI Taxonomy" id="55758"/>
    <lineage>
        <taxon>Archaea</taxon>
        <taxon>Methanobacteriati</taxon>
        <taxon>Methanobacteriota</taxon>
        <taxon>Methanomada group</taxon>
        <taxon>Methanobacteria</taxon>
        <taxon>Methanobacteriales</taxon>
        <taxon>Methanobacteriaceae</taxon>
        <taxon>Methanobrevibacter</taxon>
    </lineage>
</organism>
<dbReference type="EMBL" id="LWMT01000157">
    <property type="protein sequence ID" value="KZX14401.1"/>
    <property type="molecule type" value="Genomic_DNA"/>
</dbReference>
<dbReference type="Pfam" id="PF13565">
    <property type="entry name" value="HTH_32"/>
    <property type="match status" value="1"/>
</dbReference>
<evidence type="ECO:0000313" key="1">
    <source>
        <dbReference type="EMBL" id="KZX14401.1"/>
    </source>
</evidence>
<evidence type="ECO:0008006" key="3">
    <source>
        <dbReference type="Google" id="ProtNLM"/>
    </source>
</evidence>